<dbReference type="PANTHER" id="PTHR30399">
    <property type="entry name" value="UNCHARACTERIZED PROTEIN YGJP"/>
    <property type="match status" value="1"/>
</dbReference>
<name>A0A9E6ZFX8_ALIAG</name>
<keyword evidence="3" id="KW-1185">Reference proteome</keyword>
<dbReference type="OrthoDB" id="9811177at2"/>
<dbReference type="CDD" id="cd07344">
    <property type="entry name" value="M48_yhfN_like"/>
    <property type="match status" value="1"/>
</dbReference>
<dbReference type="KEGG" id="aaco:K1I37_12155"/>
<dbReference type="Pfam" id="PF01863">
    <property type="entry name" value="YgjP-like"/>
    <property type="match status" value="1"/>
</dbReference>
<sequence>MRKKANGLTYITLSNGTVIHYHRTPARARQVRVILRVVDGILQVSAPKHISQRVIEQVIDRHQSWILDMLNTATKRILRPVQAGDTIWLHGQNWILTAHHANTQNIELAVSSRQILVPDALQEGQLHDALYTWLRLLAKTHLRALAQDLATKFHCRPNQIVIKEQKRRWGSCSSKGNINLNWRLIQAPKEVQSYVIVHELAHLTEMNHGPRFWALVRAMMPNYDQHRKWLTIHGERLYDIQREGILIQQG</sequence>
<dbReference type="Proteomes" id="UP000829401">
    <property type="component" value="Chromosome"/>
</dbReference>
<dbReference type="EMBL" id="CP080467">
    <property type="protein sequence ID" value="UNO47463.1"/>
    <property type="molecule type" value="Genomic_DNA"/>
</dbReference>
<evidence type="ECO:0000313" key="2">
    <source>
        <dbReference type="EMBL" id="UNO47463.1"/>
    </source>
</evidence>
<gene>
    <name evidence="2" type="ORF">K1I37_12155</name>
</gene>
<evidence type="ECO:0000259" key="1">
    <source>
        <dbReference type="Pfam" id="PF01863"/>
    </source>
</evidence>
<protein>
    <submittedName>
        <fullName evidence="2">M48 family metallopeptidase</fullName>
    </submittedName>
</protein>
<organism evidence="2 3">
    <name type="scientific">Alicyclobacillus acidoterrestris (strain ATCC 49025 / DSM 3922 / CIP 106132 / NCIMB 13137 / GD3B)</name>
    <dbReference type="NCBI Taxonomy" id="1356854"/>
    <lineage>
        <taxon>Bacteria</taxon>
        <taxon>Bacillati</taxon>
        <taxon>Bacillota</taxon>
        <taxon>Bacilli</taxon>
        <taxon>Bacillales</taxon>
        <taxon>Alicyclobacillaceae</taxon>
        <taxon>Alicyclobacillus</taxon>
    </lineage>
</organism>
<dbReference type="InterPro" id="IPR053136">
    <property type="entry name" value="UTP_pyrophosphatase-like"/>
</dbReference>
<dbReference type="AlphaFoldDB" id="A0A9E6ZFX8"/>
<feature type="domain" description="YgjP-like metallopeptidase" evidence="1">
    <location>
        <begin position="32"/>
        <end position="231"/>
    </location>
</feature>
<reference evidence="3" key="1">
    <citation type="journal article" date="2022" name="G3 (Bethesda)">
        <title>Unveiling the complete genome sequence of Alicyclobacillus acidoterrestris DSM 3922T, a taint-producing strain.</title>
        <authorList>
            <person name="Leonardo I.C."/>
            <person name="Barreto Crespo M.T."/>
            <person name="Gaspar F.B."/>
        </authorList>
    </citation>
    <scope>NUCLEOTIDE SEQUENCE [LARGE SCALE GENOMIC DNA]</scope>
    <source>
        <strain evidence="3">DSM 3922</strain>
    </source>
</reference>
<dbReference type="Gene3D" id="3.30.2010.10">
    <property type="entry name" value="Metalloproteases ('zincins'), catalytic domain"/>
    <property type="match status" value="1"/>
</dbReference>
<dbReference type="InterPro" id="IPR002725">
    <property type="entry name" value="YgjP-like_metallopeptidase"/>
</dbReference>
<proteinExistence type="predicted"/>
<evidence type="ECO:0000313" key="3">
    <source>
        <dbReference type="Proteomes" id="UP000829401"/>
    </source>
</evidence>
<accession>A0A9E6ZFX8</accession>
<dbReference type="PANTHER" id="PTHR30399:SF1">
    <property type="entry name" value="UTP PYROPHOSPHATASE"/>
    <property type="match status" value="1"/>
</dbReference>
<dbReference type="RefSeq" id="WP_152498742.1">
    <property type="nucleotide sequence ID" value="NZ_AURB01000101.1"/>
</dbReference>